<dbReference type="Proteomes" id="UP000003781">
    <property type="component" value="Unassembled WGS sequence"/>
</dbReference>
<accession>A3IY04</accession>
<feature type="transmembrane region" description="Helical" evidence="1">
    <location>
        <begin position="12"/>
        <end position="36"/>
    </location>
</feature>
<keyword evidence="1" id="KW-0472">Membrane</keyword>
<evidence type="ECO:0000313" key="2">
    <source>
        <dbReference type="EMBL" id="EAZ88632.1"/>
    </source>
</evidence>
<reference evidence="2 3" key="1">
    <citation type="submission" date="2007-03" db="EMBL/GenBank/DDBJ databases">
        <authorList>
            <person name="Stal L."/>
            <person name="Ferriera S."/>
            <person name="Johnson J."/>
            <person name="Kravitz S."/>
            <person name="Beeson K."/>
            <person name="Sutton G."/>
            <person name="Rogers Y.-H."/>
            <person name="Friedman R."/>
            <person name="Frazier M."/>
            <person name="Venter J.C."/>
        </authorList>
    </citation>
    <scope>NUCLEOTIDE SEQUENCE [LARGE SCALE GENOMIC DNA]</scope>
    <source>
        <strain evidence="2 3">CCY0110</strain>
    </source>
</reference>
<protein>
    <submittedName>
        <fullName evidence="2">Uncharacterized protein</fullName>
    </submittedName>
</protein>
<proteinExistence type="predicted"/>
<gene>
    <name evidence="2" type="ORF">CY0110_12467</name>
</gene>
<comment type="caution">
    <text evidence="2">The sequence shown here is derived from an EMBL/GenBank/DDBJ whole genome shotgun (WGS) entry which is preliminary data.</text>
</comment>
<dbReference type="EMBL" id="AAXW01000073">
    <property type="protein sequence ID" value="EAZ88632.1"/>
    <property type="molecule type" value="Genomic_DNA"/>
</dbReference>
<name>A3IY04_9CHRO</name>
<sequence>MKTNHNKRIFYQLPIAFIGVPIALMIAMTILCSTVFPGQALTPMSLSSQEICQIITAMPKAENTDKLLSVLGTSRSNITKNLIAMKGNMEQYEAEGYGWQNALDSASGLEPRPSSWLIGALRMACES</sequence>
<keyword evidence="1" id="KW-0812">Transmembrane</keyword>
<dbReference type="OrthoDB" id="3723110at2"/>
<organism evidence="2 3">
    <name type="scientific">Crocosphaera chwakensis CCY0110</name>
    <dbReference type="NCBI Taxonomy" id="391612"/>
    <lineage>
        <taxon>Bacteria</taxon>
        <taxon>Bacillati</taxon>
        <taxon>Cyanobacteriota</taxon>
        <taxon>Cyanophyceae</taxon>
        <taxon>Oscillatoriophycideae</taxon>
        <taxon>Chroococcales</taxon>
        <taxon>Aphanothecaceae</taxon>
        <taxon>Crocosphaera</taxon>
        <taxon>Crocosphaera chwakensis</taxon>
    </lineage>
</organism>
<evidence type="ECO:0000256" key="1">
    <source>
        <dbReference type="SAM" id="Phobius"/>
    </source>
</evidence>
<keyword evidence="1" id="KW-1133">Transmembrane helix</keyword>
<dbReference type="RefSeq" id="WP_008278266.1">
    <property type="nucleotide sequence ID" value="NZ_AAXW01000073.1"/>
</dbReference>
<dbReference type="AlphaFoldDB" id="A3IY04"/>
<keyword evidence="3" id="KW-1185">Reference proteome</keyword>
<evidence type="ECO:0000313" key="3">
    <source>
        <dbReference type="Proteomes" id="UP000003781"/>
    </source>
</evidence>